<protein>
    <submittedName>
        <fullName evidence="3">Uncharacterized protein</fullName>
    </submittedName>
</protein>
<name>A0A816DSW4_9BILA</name>
<keyword evidence="4" id="KW-1185">Reference proteome</keyword>
<evidence type="ECO:0000313" key="3">
    <source>
        <dbReference type="EMBL" id="CAF1642900.1"/>
    </source>
</evidence>
<feature type="compositionally biased region" description="Acidic residues" evidence="1">
    <location>
        <begin position="162"/>
        <end position="176"/>
    </location>
</feature>
<gene>
    <name evidence="3" type="ORF">JXQ802_LOCUS53462</name>
    <name evidence="2" type="ORF">PYM288_LOCUS37063</name>
</gene>
<dbReference type="EMBL" id="CAJNOH010007701">
    <property type="protein sequence ID" value="CAF1463935.1"/>
    <property type="molecule type" value="Genomic_DNA"/>
</dbReference>
<dbReference type="EMBL" id="CAJNOL010009367">
    <property type="protein sequence ID" value="CAF1642900.1"/>
    <property type="molecule type" value="Genomic_DNA"/>
</dbReference>
<feature type="compositionally biased region" description="Low complexity" evidence="1">
    <location>
        <begin position="144"/>
        <end position="160"/>
    </location>
</feature>
<evidence type="ECO:0000313" key="2">
    <source>
        <dbReference type="EMBL" id="CAF1463935.1"/>
    </source>
</evidence>
<evidence type="ECO:0000313" key="4">
    <source>
        <dbReference type="Proteomes" id="UP000663870"/>
    </source>
</evidence>
<proteinExistence type="predicted"/>
<evidence type="ECO:0000256" key="1">
    <source>
        <dbReference type="SAM" id="MobiDB-lite"/>
    </source>
</evidence>
<dbReference type="Proteomes" id="UP000663854">
    <property type="component" value="Unassembled WGS sequence"/>
</dbReference>
<feature type="region of interest" description="Disordered" evidence="1">
    <location>
        <begin position="125"/>
        <end position="184"/>
    </location>
</feature>
<accession>A0A816DSW4</accession>
<dbReference type="Proteomes" id="UP000663870">
    <property type="component" value="Unassembled WGS sequence"/>
</dbReference>
<organism evidence="3 4">
    <name type="scientific">Rotaria sordida</name>
    <dbReference type="NCBI Taxonomy" id="392033"/>
    <lineage>
        <taxon>Eukaryota</taxon>
        <taxon>Metazoa</taxon>
        <taxon>Spiralia</taxon>
        <taxon>Gnathifera</taxon>
        <taxon>Rotifera</taxon>
        <taxon>Eurotatoria</taxon>
        <taxon>Bdelloidea</taxon>
        <taxon>Philodinida</taxon>
        <taxon>Philodinidae</taxon>
        <taxon>Rotaria</taxon>
    </lineage>
</organism>
<sequence>MSLIKSISTLLTTSDSIDINQLDPSVQIEVNKIYEYIQDQLFFDPNLNYEQLMFLLNERDTIERKFIEFLIDRIYDLNIDPHIRDRILFNINQFSSNLIRIHQYSNYIKMKMSIVRVQQQQKVRRKKLNRLNNNNQENKTSDQYNNSKSEFSSSISENYFPTDDENNDDNNEENESFDPAWYPP</sequence>
<comment type="caution">
    <text evidence="3">The sequence shown here is derived from an EMBL/GenBank/DDBJ whole genome shotgun (WGS) entry which is preliminary data.</text>
</comment>
<dbReference type="AlphaFoldDB" id="A0A816DSW4"/>
<reference evidence="3" key="1">
    <citation type="submission" date="2021-02" db="EMBL/GenBank/DDBJ databases">
        <authorList>
            <person name="Nowell W R."/>
        </authorList>
    </citation>
    <scope>NUCLEOTIDE SEQUENCE</scope>
</reference>